<dbReference type="EMBL" id="VIGY01000019">
    <property type="protein sequence ID" value="MDN7078586.1"/>
    <property type="molecule type" value="Genomic_DNA"/>
</dbReference>
<evidence type="ECO:0000313" key="1">
    <source>
        <dbReference type="EMBL" id="MDN7078586.1"/>
    </source>
</evidence>
<organism evidence="2 3">
    <name type="scientific">Bacillus thuringiensis</name>
    <dbReference type="NCBI Taxonomy" id="1428"/>
    <lineage>
        <taxon>Bacteria</taxon>
        <taxon>Bacillati</taxon>
        <taxon>Bacillota</taxon>
        <taxon>Bacilli</taxon>
        <taxon>Bacillales</taxon>
        <taxon>Bacillaceae</taxon>
        <taxon>Bacillus</taxon>
        <taxon>Bacillus cereus group</taxon>
    </lineage>
</organism>
<proteinExistence type="predicted"/>
<reference evidence="2 3" key="1">
    <citation type="submission" date="2017-09" db="EMBL/GenBank/DDBJ databases">
        <title>Large-scale bioinformatics analysis of Bacillus genomes uncovers conserved roles of natural products in bacterial physiology.</title>
        <authorList>
            <consortium name="Agbiome Team Llc"/>
            <person name="Bleich R.M."/>
            <person name="Kirk G.J."/>
            <person name="Santa Maria K.C."/>
            <person name="Allen S.E."/>
            <person name="Farag S."/>
            <person name="Shank E.A."/>
            <person name="Bowers A."/>
        </authorList>
    </citation>
    <scope>NUCLEOTIDE SEQUENCE [LARGE SCALE GENOMIC DNA]</scope>
    <source>
        <strain evidence="2 3">AFS015413</strain>
    </source>
</reference>
<dbReference type="Proteomes" id="UP000220397">
    <property type="component" value="Unassembled WGS sequence"/>
</dbReference>
<gene>
    <name evidence="2" type="ORF">CN398_10830</name>
    <name evidence="1" type="ORF">FLM80_16090</name>
</gene>
<dbReference type="EMBL" id="NTUS01000026">
    <property type="protein sequence ID" value="PFB08199.1"/>
    <property type="molecule type" value="Genomic_DNA"/>
</dbReference>
<sequence>MDIFKTISFGARKVDADRIEKLQERHKRKYGGATINQSDLLRRLIEIEYNSGDREVFCANNDDLKHIKFLQERYEKLYGEEISQSELIRELLRREHIIVEKEDGHERDMKFMQRIRK</sequence>
<reference evidence="1" key="2">
    <citation type="submission" date="2019-07" db="EMBL/GenBank/DDBJ databases">
        <title>Draft Genome Sequence of Bacillus thuringiensis Strain S906, an Isolate Toxic for Coleopteran and Lepidopteran.</title>
        <authorList>
            <person name="Grynberg P."/>
            <person name="Martins E.S."/>
            <person name="Queiroz P.R."/>
            <person name="Togawa R.C."/>
            <person name="Martins N.F."/>
            <person name="Praca L.B."/>
            <person name="Fiuza V."/>
            <person name="Ramos F."/>
            <person name="Silva E."/>
            <person name="Monnerat R.G."/>
        </authorList>
    </citation>
    <scope>NUCLEOTIDE SEQUENCE</scope>
    <source>
        <strain evidence="1">S906</strain>
    </source>
</reference>
<protein>
    <submittedName>
        <fullName evidence="2">Uncharacterized protein</fullName>
    </submittedName>
</protein>
<dbReference type="AlphaFoldDB" id="A0A9X6Z5T4"/>
<evidence type="ECO:0000313" key="2">
    <source>
        <dbReference type="EMBL" id="PFB08199.1"/>
    </source>
</evidence>
<dbReference type="RefSeq" id="WP_000350848.1">
    <property type="nucleotide sequence ID" value="NZ_JARSUL010000030.1"/>
</dbReference>
<evidence type="ECO:0000313" key="3">
    <source>
        <dbReference type="Proteomes" id="UP000220397"/>
    </source>
</evidence>
<name>A0A9X6Z5T4_BACTU</name>
<accession>A0A9X6Z5T4</accession>
<dbReference type="Proteomes" id="UP001168357">
    <property type="component" value="Unassembled WGS sequence"/>
</dbReference>
<comment type="caution">
    <text evidence="2">The sequence shown here is derived from an EMBL/GenBank/DDBJ whole genome shotgun (WGS) entry which is preliminary data.</text>
</comment>